<reference evidence="3" key="1">
    <citation type="submission" date="2016-06" db="UniProtKB">
        <authorList>
            <consortium name="WormBaseParasite"/>
        </authorList>
    </citation>
    <scope>IDENTIFICATION</scope>
</reference>
<accession>A0A183V4W9</accession>
<reference evidence="1 2" key="2">
    <citation type="submission" date="2018-11" db="EMBL/GenBank/DDBJ databases">
        <authorList>
            <consortium name="Pathogen Informatics"/>
        </authorList>
    </citation>
    <scope>NUCLEOTIDE SEQUENCE [LARGE SCALE GENOMIC DNA]</scope>
</reference>
<name>A0A183V4W9_TOXCA</name>
<organism evidence="2 3">
    <name type="scientific">Toxocara canis</name>
    <name type="common">Canine roundworm</name>
    <dbReference type="NCBI Taxonomy" id="6265"/>
    <lineage>
        <taxon>Eukaryota</taxon>
        <taxon>Metazoa</taxon>
        <taxon>Ecdysozoa</taxon>
        <taxon>Nematoda</taxon>
        <taxon>Chromadorea</taxon>
        <taxon>Rhabditida</taxon>
        <taxon>Spirurina</taxon>
        <taxon>Ascaridomorpha</taxon>
        <taxon>Ascaridoidea</taxon>
        <taxon>Toxocaridae</taxon>
        <taxon>Toxocara</taxon>
    </lineage>
</organism>
<evidence type="ECO:0000313" key="2">
    <source>
        <dbReference type="Proteomes" id="UP000050794"/>
    </source>
</evidence>
<dbReference type="Proteomes" id="UP000050794">
    <property type="component" value="Unassembled WGS sequence"/>
</dbReference>
<sequence>MIAEREQSFDGSHSRTASIENIAWREWLEPSNYCAESTDKDGEQFMVFRGFAPSPNHPILAQSKEIF</sequence>
<dbReference type="WBParaSite" id="TCNE_0001579001-mRNA-1">
    <property type="protein sequence ID" value="TCNE_0001579001-mRNA-1"/>
    <property type="gene ID" value="TCNE_0001579001"/>
</dbReference>
<proteinExistence type="predicted"/>
<dbReference type="AlphaFoldDB" id="A0A183V4W9"/>
<gene>
    <name evidence="1" type="ORF">TCNE_LOCUS15789</name>
</gene>
<dbReference type="EMBL" id="UYWY01023093">
    <property type="protein sequence ID" value="VDM47110.1"/>
    <property type="molecule type" value="Genomic_DNA"/>
</dbReference>
<evidence type="ECO:0000313" key="3">
    <source>
        <dbReference type="WBParaSite" id="TCNE_0001579001-mRNA-1"/>
    </source>
</evidence>
<keyword evidence="2" id="KW-1185">Reference proteome</keyword>
<evidence type="ECO:0000313" key="1">
    <source>
        <dbReference type="EMBL" id="VDM47110.1"/>
    </source>
</evidence>
<protein>
    <submittedName>
        <fullName evidence="3">Alpha-carbonic anhydrase domain-containing protein</fullName>
    </submittedName>
</protein>